<gene>
    <name evidence="1" type="ORF">WUBG_17196</name>
</gene>
<sequence>RHRVSLSELHNTQAYMLLYVRCDAFRNSVSSSIALSAANEIQNDAPTRNRVMKRPYIQISMDT</sequence>
<name>J9DQH5_WUCBA</name>
<organism evidence="1 2">
    <name type="scientific">Wuchereria bancrofti</name>
    <dbReference type="NCBI Taxonomy" id="6293"/>
    <lineage>
        <taxon>Eukaryota</taxon>
        <taxon>Metazoa</taxon>
        <taxon>Ecdysozoa</taxon>
        <taxon>Nematoda</taxon>
        <taxon>Chromadorea</taxon>
        <taxon>Rhabditida</taxon>
        <taxon>Spirurina</taxon>
        <taxon>Spiruromorpha</taxon>
        <taxon>Filarioidea</taxon>
        <taxon>Onchocercidae</taxon>
        <taxon>Wuchereria</taxon>
    </lineage>
</organism>
<dbReference type="EMBL" id="ADBV01017443">
    <property type="protein sequence ID" value="EJW71898.1"/>
    <property type="molecule type" value="Genomic_DNA"/>
</dbReference>
<protein>
    <recommendedName>
        <fullName evidence="3">USP domain-containing protein</fullName>
    </recommendedName>
</protein>
<evidence type="ECO:0000313" key="2">
    <source>
        <dbReference type="Proteomes" id="UP000004810"/>
    </source>
</evidence>
<dbReference type="AlphaFoldDB" id="J9DQH5"/>
<comment type="caution">
    <text evidence="1">The sequence shown here is derived from an EMBL/GenBank/DDBJ whole genome shotgun (WGS) entry which is preliminary data.</text>
</comment>
<evidence type="ECO:0000313" key="1">
    <source>
        <dbReference type="EMBL" id="EJW71898.1"/>
    </source>
</evidence>
<reference evidence="2" key="1">
    <citation type="submission" date="2012-08" db="EMBL/GenBank/DDBJ databases">
        <title>The Genome Sequence of Wuchereria bancrofti.</title>
        <authorList>
            <person name="Nutman T.B."/>
            <person name="Fink D.L."/>
            <person name="Russ C."/>
            <person name="Young S."/>
            <person name="Zeng Q."/>
            <person name="Koehrsen M."/>
            <person name="Alvarado L."/>
            <person name="Berlin A."/>
            <person name="Chapman S.B."/>
            <person name="Chen Z."/>
            <person name="Freedman E."/>
            <person name="Gellesch M."/>
            <person name="Goldberg J."/>
            <person name="Griggs A."/>
            <person name="Gujja S."/>
            <person name="Heilman E.R."/>
            <person name="Heiman D."/>
            <person name="Hepburn T."/>
            <person name="Howarth C."/>
            <person name="Jen D."/>
            <person name="Larson L."/>
            <person name="Lewis B."/>
            <person name="Mehta T."/>
            <person name="Park D."/>
            <person name="Pearson M."/>
            <person name="Roberts A."/>
            <person name="Saif S."/>
            <person name="Shea T."/>
            <person name="Shenoy N."/>
            <person name="Sisk P."/>
            <person name="Stolte C."/>
            <person name="Sykes S."/>
            <person name="Walk T."/>
            <person name="White J."/>
            <person name="Yandava C."/>
            <person name="Haas B."/>
            <person name="Henn M.R."/>
            <person name="Nusbaum C."/>
            <person name="Birren B."/>
        </authorList>
    </citation>
    <scope>NUCLEOTIDE SEQUENCE [LARGE SCALE GENOMIC DNA]</scope>
    <source>
        <strain evidence="2">NA</strain>
    </source>
</reference>
<proteinExistence type="predicted"/>
<accession>J9DQH5</accession>
<feature type="non-terminal residue" evidence="1">
    <location>
        <position position="1"/>
    </location>
</feature>
<evidence type="ECO:0008006" key="3">
    <source>
        <dbReference type="Google" id="ProtNLM"/>
    </source>
</evidence>
<dbReference type="Proteomes" id="UP000004810">
    <property type="component" value="Unassembled WGS sequence"/>
</dbReference>